<feature type="region of interest" description="Disordered" evidence="1">
    <location>
        <begin position="1"/>
        <end position="22"/>
    </location>
</feature>
<accession>A0A812N211</accession>
<protein>
    <submittedName>
        <fullName evidence="2">Kif1 protein</fullName>
    </submittedName>
</protein>
<dbReference type="EMBL" id="CAJNIZ010010001">
    <property type="protein sequence ID" value="CAE7291954.1"/>
    <property type="molecule type" value="Genomic_DNA"/>
</dbReference>
<name>A0A812N211_SYMPI</name>
<dbReference type="AlphaFoldDB" id="A0A812N211"/>
<dbReference type="OrthoDB" id="414163at2759"/>
<evidence type="ECO:0000313" key="3">
    <source>
        <dbReference type="Proteomes" id="UP000649617"/>
    </source>
</evidence>
<evidence type="ECO:0000256" key="1">
    <source>
        <dbReference type="SAM" id="MobiDB-lite"/>
    </source>
</evidence>
<proteinExistence type="predicted"/>
<gene>
    <name evidence="2" type="primary">kif1</name>
    <name evidence="2" type="ORF">SPIL2461_LOCUS6553</name>
</gene>
<dbReference type="Proteomes" id="UP000649617">
    <property type="component" value="Unassembled WGS sequence"/>
</dbReference>
<feature type="compositionally biased region" description="Basic and acidic residues" evidence="1">
    <location>
        <begin position="13"/>
        <end position="22"/>
    </location>
</feature>
<sequence>MVPILTGRPARTGKVDSAHGPKQLKDGRVVQSILQNLPATADWGHQIKQAACAIVENRKNYRGYRESSALKRLRRQAMQATPRAEARELWKQVWKVRRQERDGWQKGLLEAALAEDWQALRAIKTARRRHQWEEALTTQPDWEETMREHFHSIFAKQAAEQVKAEIAAVWEHLTTLCKTTRWRPFTTEELAQCTTAWEFNDALYKGRCSHLTKKSATILLPKEAQPADWGRQAAELILLLRRAIRVSKEWNVPFHILKVDVSKAFDTVSQPALSATIGDKLAPLGLAWEARLWVDLVENRELEVYAQGLPRPVQQTNGARQGSPDSPVIFASVIGDVLNETLAEEGEPNTGAMRLAKRNLAIHPRKTKYVHTSEHEHTLHVAGQEVRGDRMGTIAVLGAPSGMQQEVLACLGEISRRAKAAFAVHRRMLTGAGSAKQKMIAYGRFVNPAALWAVGACHPHEALLKGANSVQLMQLRQALGIPRRPLESWVDWNQRSLRFARLVLAQKLELRCSSEMLKLIWRLYGHMARHEDDSTALLRWRDHAWWEGQQADPQGARHPKRFNAMLNTERLLNQIARPEPRGME</sequence>
<organism evidence="2 3">
    <name type="scientific">Symbiodinium pilosum</name>
    <name type="common">Dinoflagellate</name>
    <dbReference type="NCBI Taxonomy" id="2952"/>
    <lineage>
        <taxon>Eukaryota</taxon>
        <taxon>Sar</taxon>
        <taxon>Alveolata</taxon>
        <taxon>Dinophyceae</taxon>
        <taxon>Suessiales</taxon>
        <taxon>Symbiodiniaceae</taxon>
        <taxon>Symbiodinium</taxon>
    </lineage>
</organism>
<reference evidence="2" key="1">
    <citation type="submission" date="2021-02" db="EMBL/GenBank/DDBJ databases">
        <authorList>
            <person name="Dougan E. K."/>
            <person name="Rhodes N."/>
            <person name="Thang M."/>
            <person name="Chan C."/>
        </authorList>
    </citation>
    <scope>NUCLEOTIDE SEQUENCE</scope>
</reference>
<keyword evidence="3" id="KW-1185">Reference proteome</keyword>
<evidence type="ECO:0000313" key="2">
    <source>
        <dbReference type="EMBL" id="CAE7291954.1"/>
    </source>
</evidence>
<comment type="caution">
    <text evidence="2">The sequence shown here is derived from an EMBL/GenBank/DDBJ whole genome shotgun (WGS) entry which is preliminary data.</text>
</comment>